<evidence type="ECO:0000313" key="1">
    <source>
        <dbReference type="EMBL" id="RIB28259.1"/>
    </source>
</evidence>
<gene>
    <name evidence="1" type="ORF">C2G38_2137417</name>
</gene>
<protein>
    <submittedName>
        <fullName evidence="1">Uncharacterized protein</fullName>
    </submittedName>
</protein>
<accession>A0A397W4K4</accession>
<reference evidence="1 2" key="1">
    <citation type="submission" date="2018-06" db="EMBL/GenBank/DDBJ databases">
        <title>Comparative genomics reveals the genomic features of Rhizophagus irregularis, R. cerebriforme, R. diaphanum and Gigaspora rosea, and their symbiotic lifestyle signature.</title>
        <authorList>
            <person name="Morin E."/>
            <person name="San Clemente H."/>
            <person name="Chen E.C.H."/>
            <person name="De La Providencia I."/>
            <person name="Hainaut M."/>
            <person name="Kuo A."/>
            <person name="Kohler A."/>
            <person name="Murat C."/>
            <person name="Tang N."/>
            <person name="Roy S."/>
            <person name="Loubradou J."/>
            <person name="Henrissat B."/>
            <person name="Grigoriev I.V."/>
            <person name="Corradi N."/>
            <person name="Roux C."/>
            <person name="Martin F.M."/>
        </authorList>
    </citation>
    <scope>NUCLEOTIDE SEQUENCE [LARGE SCALE GENOMIC DNA]</scope>
    <source>
        <strain evidence="1 2">DAOM 194757</strain>
    </source>
</reference>
<dbReference type="EMBL" id="QKWP01000071">
    <property type="protein sequence ID" value="RIB28259.1"/>
    <property type="molecule type" value="Genomic_DNA"/>
</dbReference>
<keyword evidence="2" id="KW-1185">Reference proteome</keyword>
<proteinExistence type="predicted"/>
<sequence>MTKRKKYTTTLIFRGHLAEDLHFGPFCHNWWISRPSEKINNPCLLYPIRIQSKLLVTLNGHDFIIEVGQLESEFGPHPSYICKCDGVQSEICKTPSTAITMVYQKIFQTKTNFSGPEVMGYDTPELVQEYLYELPFQVFNYSFNKLRIWILGVGKSNNENFNFAGPGFKSAFIHSYNRQRSIFFQEVEFSECRITIYTEGNRLKKTFVGCDPNSVWNQVGYLKQFRGYQLFGLDNQYVQNLIQSIHVPICSLSDWTNEHFMTLVYKHHLKPRTSAQVNWQKLFKDWISYKNTIIELQSALQNLYSKEYVIGDREYRAWESLLRHVGCVEIMPFEKNQSEVLVKVDKSECRQSFVSNIIYSRIFKPIPKHFKNNTETFWQCFKDSLDTNACGNNSKYHVLSIIANAFSYEAIKENLKVSNDAILAAKKHSHTCGPRGQIKNKPAITYEKMSLEKQEQIQQFLTNKANVIMSSYKTDSVTDEPVYYLKDSKNVLWERFCEEYPDGMRRTSFYAHLQGNQYIYHENLGGLCQTCSKYRYDTFDEINEFIHSNIKCHHIQKYTCNF</sequence>
<organism evidence="1 2">
    <name type="scientific">Gigaspora rosea</name>
    <dbReference type="NCBI Taxonomy" id="44941"/>
    <lineage>
        <taxon>Eukaryota</taxon>
        <taxon>Fungi</taxon>
        <taxon>Fungi incertae sedis</taxon>
        <taxon>Mucoromycota</taxon>
        <taxon>Glomeromycotina</taxon>
        <taxon>Glomeromycetes</taxon>
        <taxon>Diversisporales</taxon>
        <taxon>Gigasporaceae</taxon>
        <taxon>Gigaspora</taxon>
    </lineage>
</organism>
<name>A0A397W4K4_9GLOM</name>
<comment type="caution">
    <text evidence="1">The sequence shown here is derived from an EMBL/GenBank/DDBJ whole genome shotgun (WGS) entry which is preliminary data.</text>
</comment>
<dbReference type="OrthoDB" id="2438612at2759"/>
<evidence type="ECO:0000313" key="2">
    <source>
        <dbReference type="Proteomes" id="UP000266673"/>
    </source>
</evidence>
<dbReference type="Proteomes" id="UP000266673">
    <property type="component" value="Unassembled WGS sequence"/>
</dbReference>
<dbReference type="AlphaFoldDB" id="A0A397W4K4"/>